<feature type="transmembrane region" description="Helical" evidence="7">
    <location>
        <begin position="277"/>
        <end position="294"/>
    </location>
</feature>
<keyword evidence="4" id="KW-0934">Plastid</keyword>
<dbReference type="GO" id="GO:0016020">
    <property type="term" value="C:membrane"/>
    <property type="evidence" value="ECO:0007669"/>
    <property type="project" value="InterPro"/>
</dbReference>
<keyword evidence="3 7" id="KW-0812">Transmembrane</keyword>
<dbReference type="Proteomes" id="UP000245699">
    <property type="component" value="Unassembled WGS sequence"/>
</dbReference>
<comment type="similarity">
    <text evidence="2">Belongs to the SLC13A/DASS transporter (TC 2.A.47) family. DIT1 subfamily.</text>
</comment>
<feature type="transmembrane region" description="Helical" evidence="7">
    <location>
        <begin position="300"/>
        <end position="318"/>
    </location>
</feature>
<dbReference type="Pfam" id="PF00939">
    <property type="entry name" value="Na_sulph_symp"/>
    <property type="match status" value="1"/>
</dbReference>
<evidence type="ECO:0008006" key="10">
    <source>
        <dbReference type="Google" id="ProtNLM"/>
    </source>
</evidence>
<dbReference type="PANTHER" id="PTHR42826">
    <property type="entry name" value="DICARBOXYLATE TRANSPORTER 2.1, CHLOROPLASTIC"/>
    <property type="match status" value="1"/>
</dbReference>
<dbReference type="EMBL" id="MBFT01000321">
    <property type="protein sequence ID" value="PVU93460.1"/>
    <property type="molecule type" value="Genomic_DNA"/>
</dbReference>
<feature type="transmembrane region" description="Helical" evidence="7">
    <location>
        <begin position="448"/>
        <end position="471"/>
    </location>
</feature>
<organism evidence="8 9">
    <name type="scientific">Furculomyces boomerangus</name>
    <dbReference type="NCBI Taxonomy" id="61424"/>
    <lineage>
        <taxon>Eukaryota</taxon>
        <taxon>Fungi</taxon>
        <taxon>Fungi incertae sedis</taxon>
        <taxon>Zoopagomycota</taxon>
        <taxon>Kickxellomycotina</taxon>
        <taxon>Harpellomycetes</taxon>
        <taxon>Harpellales</taxon>
        <taxon>Harpellaceae</taxon>
        <taxon>Furculomyces</taxon>
    </lineage>
</organism>
<evidence type="ECO:0000256" key="7">
    <source>
        <dbReference type="SAM" id="Phobius"/>
    </source>
</evidence>
<dbReference type="InterPro" id="IPR030676">
    <property type="entry name" value="CitT-rel"/>
</dbReference>
<keyword evidence="9" id="KW-1185">Reference proteome</keyword>
<dbReference type="NCBIfam" id="TIGR00785">
    <property type="entry name" value="dass"/>
    <property type="match status" value="1"/>
</dbReference>
<dbReference type="InterPro" id="IPR001898">
    <property type="entry name" value="SLC13A/DASS"/>
</dbReference>
<feature type="transmembrane region" description="Helical" evidence="7">
    <location>
        <begin position="330"/>
        <end position="352"/>
    </location>
</feature>
<dbReference type="STRING" id="61424.A0A2T9YM95"/>
<evidence type="ECO:0000313" key="9">
    <source>
        <dbReference type="Proteomes" id="UP000245699"/>
    </source>
</evidence>
<evidence type="ECO:0000313" key="8">
    <source>
        <dbReference type="EMBL" id="PVU93460.1"/>
    </source>
</evidence>
<keyword evidence="5 7" id="KW-1133">Transmembrane helix</keyword>
<feature type="transmembrane region" description="Helical" evidence="7">
    <location>
        <begin position="229"/>
        <end position="247"/>
    </location>
</feature>
<gene>
    <name evidence="8" type="ORF">BB559_003273</name>
</gene>
<sequence length="476" mass="51326">MFAVFCGTICGIITSGYPISVVASIAVAVLSITNNLICTTSDGLKVDCHLCGKPIPTQSVNSILEQNLNQQLFKCVPINSAFEAAISGFSSDIPWLVFSAFHIGKAVQVTQLGHRAAFFLISYLDSSLLGIGYSICGAELLLSPFIPSNTARGGGIVFPVVKSIIDLIKLPEEESGPVYAYLTMIGGHSNSITSSLFVTSMAGNPLVASTAEKVFGIKYSFTTWAKGCFVPGLFVLLVVPLIANHIYKPKFDTTLIRQEIVLQKSSLGPLSIKEWKLILILALCLVLWAGSSIFKIGSTIVAFSAILSLLLLDILVWNDIASNSAAWDTFYWLSIFFAFANQLSELGISAFIGKTLSFILEGTSPIVALVALSTVYYFSTYMFSSTTSHIVALVGPFMSAAKELNCNPFLFTAVISSFSTISACLAPYCCGCLAIYASLPYVKQNEWFYAGILSAGAHFLIFTVVGIPWYWAIGWL</sequence>
<comment type="subcellular location">
    <subcellularLocation>
        <location evidence="1">Plastid</location>
        <location evidence="1">Chloroplast inner membrane</location>
        <topology evidence="1">Multi-pass membrane protein</topology>
    </subcellularLocation>
</comment>
<dbReference type="GO" id="GO:0022857">
    <property type="term" value="F:transmembrane transporter activity"/>
    <property type="evidence" value="ECO:0007669"/>
    <property type="project" value="InterPro"/>
</dbReference>
<feature type="transmembrane region" description="Helical" evidence="7">
    <location>
        <begin position="409"/>
        <end position="436"/>
    </location>
</feature>
<evidence type="ECO:0000256" key="5">
    <source>
        <dbReference type="ARBA" id="ARBA00022989"/>
    </source>
</evidence>
<dbReference type="OrthoDB" id="1695362at2759"/>
<evidence type="ECO:0000256" key="6">
    <source>
        <dbReference type="ARBA" id="ARBA00023136"/>
    </source>
</evidence>
<evidence type="ECO:0000256" key="1">
    <source>
        <dbReference type="ARBA" id="ARBA00004478"/>
    </source>
</evidence>
<keyword evidence="6 7" id="KW-0472">Membrane</keyword>
<accession>A0A2T9YM95</accession>
<protein>
    <recommendedName>
        <fullName evidence="10">Citrate transporter-like domain-containing protein</fullName>
    </recommendedName>
</protein>
<comment type="caution">
    <text evidence="8">The sequence shown here is derived from an EMBL/GenBank/DDBJ whole genome shotgun (WGS) entry which is preliminary data.</text>
</comment>
<reference evidence="8 9" key="1">
    <citation type="journal article" date="2018" name="MBio">
        <title>Comparative Genomics Reveals the Core Gene Toolbox for the Fungus-Insect Symbiosis.</title>
        <authorList>
            <person name="Wang Y."/>
            <person name="Stata M."/>
            <person name="Wang W."/>
            <person name="Stajich J.E."/>
            <person name="White M.M."/>
            <person name="Moncalvo J.M."/>
        </authorList>
    </citation>
    <scope>NUCLEOTIDE SEQUENCE [LARGE SCALE GENOMIC DNA]</scope>
    <source>
        <strain evidence="8 9">AUS-77-4</strain>
    </source>
</reference>
<feature type="transmembrane region" description="Helical" evidence="7">
    <location>
        <begin position="358"/>
        <end position="378"/>
    </location>
</feature>
<name>A0A2T9YM95_9FUNG</name>
<evidence type="ECO:0000256" key="3">
    <source>
        <dbReference type="ARBA" id="ARBA00022692"/>
    </source>
</evidence>
<evidence type="ECO:0000256" key="2">
    <source>
        <dbReference type="ARBA" id="ARBA00007349"/>
    </source>
</evidence>
<proteinExistence type="inferred from homology"/>
<dbReference type="AlphaFoldDB" id="A0A2T9YM95"/>
<keyword evidence="4" id="KW-1001">Plastid inner membrane</keyword>
<evidence type="ECO:0000256" key="4">
    <source>
        <dbReference type="ARBA" id="ARBA00022780"/>
    </source>
</evidence>